<comment type="similarity">
    <text evidence="1">Belongs to the GrpE family.</text>
</comment>
<evidence type="ECO:0000313" key="4">
    <source>
        <dbReference type="Proteomes" id="UP000734854"/>
    </source>
</evidence>
<name>A0A8J5GEE3_ZINOF</name>
<dbReference type="AlphaFoldDB" id="A0A8J5GEE3"/>
<dbReference type="InterPro" id="IPR013805">
    <property type="entry name" value="GrpE_CC"/>
</dbReference>
<dbReference type="Gene3D" id="3.90.20.20">
    <property type="match status" value="1"/>
</dbReference>
<dbReference type="GO" id="GO:0051087">
    <property type="term" value="F:protein-folding chaperone binding"/>
    <property type="evidence" value="ECO:0007669"/>
    <property type="project" value="InterPro"/>
</dbReference>
<dbReference type="SUPFAM" id="SSF58014">
    <property type="entry name" value="Coiled-coil domain of nucleotide exchange factor GrpE"/>
    <property type="match status" value="1"/>
</dbReference>
<evidence type="ECO:0000256" key="1">
    <source>
        <dbReference type="ARBA" id="ARBA00009054"/>
    </source>
</evidence>
<dbReference type="EMBL" id="JACMSC010000010">
    <property type="protein sequence ID" value="KAG6502964.1"/>
    <property type="molecule type" value="Genomic_DNA"/>
</dbReference>
<evidence type="ECO:0000313" key="3">
    <source>
        <dbReference type="EMBL" id="KAG6502964.1"/>
    </source>
</evidence>
<sequence>MASRVFSRSVRGSFRYRLLDGVVLRRLSLLGEPAAGSAILPLNRVRDCCLVSALLFKSLLLSIGTTTLQRFGFSSAASPQPIDETNLYDTLEFGNSSDIEISPDPELSRDELVKLIVEKEKLNQLKVKELEEVQDKVLRCHAEIENIIERKKREAENSRKFSIQTSDSGFTIQMKSFVMSLLDVADNLTRASSVVKERFTKLDTSKCSTEVVPLLKTLLEGVELTDTQLSEASSIACLFKTATDLPFVCPLCS</sequence>
<gene>
    <name evidence="3" type="ORF">ZIOFF_035253</name>
</gene>
<keyword evidence="4" id="KW-1185">Reference proteome</keyword>
<accession>A0A8J5GEE3</accession>
<dbReference type="GO" id="GO:0042803">
    <property type="term" value="F:protein homodimerization activity"/>
    <property type="evidence" value="ECO:0007669"/>
    <property type="project" value="InterPro"/>
</dbReference>
<dbReference type="GO" id="GO:0051082">
    <property type="term" value="F:unfolded protein binding"/>
    <property type="evidence" value="ECO:0007669"/>
    <property type="project" value="TreeGrafter"/>
</dbReference>
<comment type="caution">
    <text evidence="3">The sequence shown here is derived from an EMBL/GenBank/DDBJ whole genome shotgun (WGS) entry which is preliminary data.</text>
</comment>
<dbReference type="GO" id="GO:0030150">
    <property type="term" value="P:protein import into mitochondrial matrix"/>
    <property type="evidence" value="ECO:0007669"/>
    <property type="project" value="TreeGrafter"/>
</dbReference>
<dbReference type="GO" id="GO:0001405">
    <property type="term" value="C:PAM complex, Tim23 associated import motor"/>
    <property type="evidence" value="ECO:0007669"/>
    <property type="project" value="TreeGrafter"/>
</dbReference>
<dbReference type="PANTHER" id="PTHR21237">
    <property type="entry name" value="GRPE PROTEIN"/>
    <property type="match status" value="1"/>
</dbReference>
<dbReference type="GO" id="GO:0000774">
    <property type="term" value="F:adenyl-nucleotide exchange factor activity"/>
    <property type="evidence" value="ECO:0007669"/>
    <property type="project" value="InterPro"/>
</dbReference>
<dbReference type="GO" id="GO:0006457">
    <property type="term" value="P:protein folding"/>
    <property type="evidence" value="ECO:0007669"/>
    <property type="project" value="InterPro"/>
</dbReference>
<reference evidence="3 4" key="1">
    <citation type="submission" date="2020-08" db="EMBL/GenBank/DDBJ databases">
        <title>Plant Genome Project.</title>
        <authorList>
            <person name="Zhang R.-G."/>
        </authorList>
    </citation>
    <scope>NUCLEOTIDE SEQUENCE [LARGE SCALE GENOMIC DNA]</scope>
    <source>
        <tissue evidence="3">Rhizome</tissue>
    </source>
</reference>
<dbReference type="Pfam" id="PF01025">
    <property type="entry name" value="GrpE"/>
    <property type="match status" value="1"/>
</dbReference>
<dbReference type="PANTHER" id="PTHR21237:SF23">
    <property type="entry name" value="GRPE PROTEIN HOMOLOG, MITOCHONDRIAL"/>
    <property type="match status" value="1"/>
</dbReference>
<proteinExistence type="inferred from homology"/>
<organism evidence="3 4">
    <name type="scientific">Zingiber officinale</name>
    <name type="common">Ginger</name>
    <name type="synonym">Amomum zingiber</name>
    <dbReference type="NCBI Taxonomy" id="94328"/>
    <lineage>
        <taxon>Eukaryota</taxon>
        <taxon>Viridiplantae</taxon>
        <taxon>Streptophyta</taxon>
        <taxon>Embryophyta</taxon>
        <taxon>Tracheophyta</taxon>
        <taxon>Spermatophyta</taxon>
        <taxon>Magnoliopsida</taxon>
        <taxon>Liliopsida</taxon>
        <taxon>Zingiberales</taxon>
        <taxon>Zingiberaceae</taxon>
        <taxon>Zingiber</taxon>
    </lineage>
</organism>
<dbReference type="InterPro" id="IPR000740">
    <property type="entry name" value="GrpE"/>
</dbReference>
<dbReference type="Proteomes" id="UP000734854">
    <property type="component" value="Unassembled WGS sequence"/>
</dbReference>
<keyword evidence="2" id="KW-0143">Chaperone</keyword>
<evidence type="ECO:0000256" key="2">
    <source>
        <dbReference type="ARBA" id="ARBA00023186"/>
    </source>
</evidence>
<protein>
    <submittedName>
        <fullName evidence="3">Uncharacterized protein</fullName>
    </submittedName>
</protein>